<gene>
    <name evidence="1" type="ORF">Tci_886206</name>
</gene>
<dbReference type="AlphaFoldDB" id="A0A699TVX2"/>
<dbReference type="EMBL" id="BKCJ011278068">
    <property type="protein sequence ID" value="GFD14237.1"/>
    <property type="molecule type" value="Genomic_DNA"/>
</dbReference>
<sequence length="113" mass="12663">MTLPGDARTCYTDVPFDFPPDSDGVASNRCLNWNICEELALHLATECAQVQADDMSLANVRAAIVAVLEQDGTFTIEDSNDQVVRRIETSAEFEGFMQEVDMQRKQFQQDQAQ</sequence>
<organism evidence="1">
    <name type="scientific">Tanacetum cinerariifolium</name>
    <name type="common">Dalmatian daisy</name>
    <name type="synonym">Chrysanthemum cinerariifolium</name>
    <dbReference type="NCBI Taxonomy" id="118510"/>
    <lineage>
        <taxon>Eukaryota</taxon>
        <taxon>Viridiplantae</taxon>
        <taxon>Streptophyta</taxon>
        <taxon>Embryophyta</taxon>
        <taxon>Tracheophyta</taxon>
        <taxon>Spermatophyta</taxon>
        <taxon>Magnoliopsida</taxon>
        <taxon>eudicotyledons</taxon>
        <taxon>Gunneridae</taxon>
        <taxon>Pentapetalae</taxon>
        <taxon>asterids</taxon>
        <taxon>campanulids</taxon>
        <taxon>Asterales</taxon>
        <taxon>Asteraceae</taxon>
        <taxon>Asteroideae</taxon>
        <taxon>Anthemideae</taxon>
        <taxon>Anthemidinae</taxon>
        <taxon>Tanacetum</taxon>
    </lineage>
</organism>
<protein>
    <submittedName>
        <fullName evidence="1">Uncharacterized protein</fullName>
    </submittedName>
</protein>
<reference evidence="1" key="1">
    <citation type="journal article" date="2019" name="Sci. Rep.">
        <title>Draft genome of Tanacetum cinerariifolium, the natural source of mosquito coil.</title>
        <authorList>
            <person name="Yamashiro T."/>
            <person name="Shiraishi A."/>
            <person name="Satake H."/>
            <person name="Nakayama K."/>
        </authorList>
    </citation>
    <scope>NUCLEOTIDE SEQUENCE</scope>
</reference>
<accession>A0A699TVX2</accession>
<comment type="caution">
    <text evidence="1">The sequence shown here is derived from an EMBL/GenBank/DDBJ whole genome shotgun (WGS) entry which is preliminary data.</text>
</comment>
<evidence type="ECO:0000313" key="1">
    <source>
        <dbReference type="EMBL" id="GFD14237.1"/>
    </source>
</evidence>
<name>A0A699TVX2_TANCI</name>
<proteinExistence type="predicted"/>